<feature type="compositionally biased region" description="Polar residues" evidence="1">
    <location>
        <begin position="412"/>
        <end position="421"/>
    </location>
</feature>
<protein>
    <submittedName>
        <fullName evidence="2">Uncharacterized protein</fullName>
    </submittedName>
</protein>
<feature type="compositionally biased region" description="Polar residues" evidence="1">
    <location>
        <begin position="432"/>
        <end position="441"/>
    </location>
</feature>
<gene>
    <name evidence="2" type="ORF">SERLADRAFT_455792</name>
</gene>
<proteinExistence type="predicted"/>
<feature type="region of interest" description="Disordered" evidence="1">
    <location>
        <begin position="369"/>
        <end position="447"/>
    </location>
</feature>
<sequence>MVFAPASPSSPQYDKPPVPTSSKPSFNLSQHQLKKSSPIPSPSPPPQFTSEPFLLPPTTNILDANERAGRIRRNRKLAQLFGRAPGANLLAVTDKEEVRSSRPLPQLPVPPLISPVKHRHAMSVSVPLHSPSLVPECTSPWQLLDNPWSSDNRRHSAPLSPQGSTFSVDSPTTSNNVNVDRRNYERTQLDETILRHRTPSRNQTAASPTSFIDLSDEDVPNDDVSAIIAMETPKKADRRQGFPYSPSTPSLIDGMSPEELAERERRRKRDKLAKLHRFLGSRVPADLVLGPLDSPSLPPTSFSHSTSDMSRDDARKAWVRQQRRSSSAGALPMGSLNDHFDRIKEELGEEEKALNVRRAQKMEKVFGIPPPQTLYHTRHSPSISTPPAPQISPIAVSIPSPFILPSDLPASPQRNPNQSAYTKLKGRKSHRPGTSESTQNLLRAVSP</sequence>
<dbReference type="AlphaFoldDB" id="F8NEW2"/>
<reference evidence="2" key="1">
    <citation type="submission" date="2011-04" db="EMBL/GenBank/DDBJ databases">
        <title>Evolution of plant cell wall degrading machinery underlies the functional diversity of forest fungi.</title>
        <authorList>
            <consortium name="US DOE Joint Genome Institute (JGI-PGF)"/>
            <person name="Eastwood D.C."/>
            <person name="Floudas D."/>
            <person name="Binder M."/>
            <person name="Majcherczyk A."/>
            <person name="Schneider P."/>
            <person name="Aerts A."/>
            <person name="Asiegbu F.O."/>
            <person name="Baker S.E."/>
            <person name="Barry K."/>
            <person name="Bendiksby M."/>
            <person name="Blumentritt M."/>
            <person name="Coutinho P.M."/>
            <person name="Cullen D."/>
            <person name="Cullen D."/>
            <person name="Gathman A."/>
            <person name="Goodell B."/>
            <person name="Henrissat B."/>
            <person name="Ihrmark K."/>
            <person name="Kauserud H."/>
            <person name="Kohler A."/>
            <person name="LaButti K."/>
            <person name="Lapidus A."/>
            <person name="Lavin J.L."/>
            <person name="Lee Y.-H."/>
            <person name="Lindquist E."/>
            <person name="Lilly W."/>
            <person name="Lucas S."/>
            <person name="Morin E."/>
            <person name="Murat C."/>
            <person name="Oguiza J.A."/>
            <person name="Park J."/>
            <person name="Pisabarro A.G."/>
            <person name="Riley R."/>
            <person name="Rosling A."/>
            <person name="Salamov A."/>
            <person name="Schmidt O."/>
            <person name="Schmutz J."/>
            <person name="Skrede I."/>
            <person name="Stenlid J."/>
            <person name="Wiebenga A."/>
            <person name="Xie X."/>
            <person name="Kues U."/>
            <person name="Hibbett D.S."/>
            <person name="Hoffmeister D."/>
            <person name="Hogberg N."/>
            <person name="Martin F."/>
            <person name="Grigoriev I.V."/>
            <person name="Watkinson S.C."/>
        </authorList>
    </citation>
    <scope>NUCLEOTIDE SEQUENCE</scope>
    <source>
        <strain evidence="2">S7.9</strain>
    </source>
</reference>
<evidence type="ECO:0000313" key="2">
    <source>
        <dbReference type="EMBL" id="EGO31110.1"/>
    </source>
</evidence>
<name>F8NEW2_SERL9</name>
<dbReference type="KEGG" id="sla:SERLADRAFT_455792"/>
<dbReference type="EMBL" id="GL945428">
    <property type="protein sequence ID" value="EGO31110.1"/>
    <property type="molecule type" value="Genomic_DNA"/>
</dbReference>
<accession>F8NEW2</accession>
<feature type="non-terminal residue" evidence="2">
    <location>
        <position position="447"/>
    </location>
</feature>
<dbReference type="Proteomes" id="UP000008064">
    <property type="component" value="Unassembled WGS sequence"/>
</dbReference>
<dbReference type="OrthoDB" id="354769at2759"/>
<organism>
    <name type="scientific">Serpula lacrymans var. lacrymans (strain S7.9)</name>
    <name type="common">Dry rot fungus</name>
    <dbReference type="NCBI Taxonomy" id="578457"/>
    <lineage>
        <taxon>Eukaryota</taxon>
        <taxon>Fungi</taxon>
        <taxon>Dikarya</taxon>
        <taxon>Basidiomycota</taxon>
        <taxon>Agaricomycotina</taxon>
        <taxon>Agaricomycetes</taxon>
        <taxon>Agaricomycetidae</taxon>
        <taxon>Boletales</taxon>
        <taxon>Coniophorineae</taxon>
        <taxon>Serpulaceae</taxon>
        <taxon>Serpula</taxon>
    </lineage>
</organism>
<feature type="compositionally biased region" description="Polar residues" evidence="1">
    <location>
        <begin position="159"/>
        <end position="178"/>
    </location>
</feature>
<dbReference type="HOGENOM" id="CLU_613345_0_0_1"/>
<feature type="region of interest" description="Disordered" evidence="1">
    <location>
        <begin position="234"/>
        <end position="256"/>
    </location>
</feature>
<feature type="region of interest" description="Disordered" evidence="1">
    <location>
        <begin position="1"/>
        <end position="59"/>
    </location>
</feature>
<feature type="compositionally biased region" description="Polar residues" evidence="1">
    <location>
        <begin position="20"/>
        <end position="31"/>
    </location>
</feature>
<dbReference type="GeneID" id="18817218"/>
<feature type="region of interest" description="Disordered" evidence="1">
    <location>
        <begin position="149"/>
        <end position="178"/>
    </location>
</feature>
<dbReference type="RefSeq" id="XP_007312994.1">
    <property type="nucleotide sequence ID" value="XM_007312932.1"/>
</dbReference>
<evidence type="ECO:0000256" key="1">
    <source>
        <dbReference type="SAM" id="MobiDB-lite"/>
    </source>
</evidence>